<dbReference type="RefSeq" id="WP_096181397.1">
    <property type="nucleotide sequence ID" value="NZ_BDUF01000029.1"/>
</dbReference>
<evidence type="ECO:0000256" key="4">
    <source>
        <dbReference type="ARBA" id="ARBA00022777"/>
    </source>
</evidence>
<dbReference type="CDD" id="cd02020">
    <property type="entry name" value="CMPK"/>
    <property type="match status" value="1"/>
</dbReference>
<gene>
    <name evidence="8" type="primary">cmk</name>
    <name evidence="10" type="ORF">EFBL_1325</name>
</gene>
<dbReference type="GO" id="GO:0036431">
    <property type="term" value="F:dCMP kinase activity"/>
    <property type="evidence" value="ECO:0007669"/>
    <property type="project" value="InterPro"/>
</dbReference>
<dbReference type="NCBIfam" id="TIGR00017">
    <property type="entry name" value="cmk"/>
    <property type="match status" value="1"/>
</dbReference>
<keyword evidence="2 8" id="KW-0808">Transferase</keyword>
<evidence type="ECO:0000256" key="7">
    <source>
        <dbReference type="ARBA" id="ARBA00048478"/>
    </source>
</evidence>
<comment type="catalytic activity">
    <reaction evidence="7 8">
        <text>CMP + ATP = CDP + ADP</text>
        <dbReference type="Rhea" id="RHEA:11600"/>
        <dbReference type="ChEBI" id="CHEBI:30616"/>
        <dbReference type="ChEBI" id="CHEBI:58069"/>
        <dbReference type="ChEBI" id="CHEBI:60377"/>
        <dbReference type="ChEBI" id="CHEBI:456216"/>
        <dbReference type="EC" id="2.7.4.25"/>
    </reaction>
</comment>
<accession>A0A292YLB1</accession>
<protein>
    <recommendedName>
        <fullName evidence="8">Cytidylate kinase</fullName>
        <shortName evidence="8">CK</shortName>
        <ecNumber evidence="8">2.7.4.25</ecNumber>
    </recommendedName>
    <alternativeName>
        <fullName evidence="8">Cytidine monophosphate kinase</fullName>
        <shortName evidence="8">CMP kinase</shortName>
    </alternativeName>
</protein>
<evidence type="ECO:0000313" key="11">
    <source>
        <dbReference type="Proteomes" id="UP000217785"/>
    </source>
</evidence>
<reference evidence="11" key="1">
    <citation type="submission" date="2017-07" db="EMBL/GenBank/DDBJ databases">
        <title>Draft genome sequence of Effusibacillus lacus strain skLN1.</title>
        <authorList>
            <person name="Watanabe M."/>
            <person name="Kojima H."/>
            <person name="Fukui M."/>
        </authorList>
    </citation>
    <scope>NUCLEOTIDE SEQUENCE [LARGE SCALE GENOMIC DNA]</scope>
    <source>
        <strain evidence="11">skLN1</strain>
    </source>
</reference>
<feature type="binding site" evidence="8">
    <location>
        <begin position="10"/>
        <end position="18"/>
    </location>
    <ligand>
        <name>ATP</name>
        <dbReference type="ChEBI" id="CHEBI:30616"/>
    </ligand>
</feature>
<comment type="subcellular location">
    <subcellularLocation>
        <location evidence="8">Cytoplasm</location>
    </subcellularLocation>
</comment>
<dbReference type="Proteomes" id="UP000217785">
    <property type="component" value="Unassembled WGS sequence"/>
</dbReference>
<evidence type="ECO:0000256" key="5">
    <source>
        <dbReference type="ARBA" id="ARBA00022840"/>
    </source>
</evidence>
<evidence type="ECO:0000256" key="3">
    <source>
        <dbReference type="ARBA" id="ARBA00022741"/>
    </source>
</evidence>
<dbReference type="GO" id="GO:0015949">
    <property type="term" value="P:nucleobase-containing small molecule interconversion"/>
    <property type="evidence" value="ECO:0007669"/>
    <property type="project" value="TreeGrafter"/>
</dbReference>
<evidence type="ECO:0000256" key="2">
    <source>
        <dbReference type="ARBA" id="ARBA00022679"/>
    </source>
</evidence>
<dbReference type="AlphaFoldDB" id="A0A292YLB1"/>
<dbReference type="PANTHER" id="PTHR21299:SF2">
    <property type="entry name" value="CYTIDYLATE KINASE"/>
    <property type="match status" value="1"/>
</dbReference>
<dbReference type="HAMAP" id="MF_00238">
    <property type="entry name" value="Cytidyl_kinase_type1"/>
    <property type="match status" value="1"/>
</dbReference>
<feature type="domain" description="Cytidylate kinase" evidence="9">
    <location>
        <begin position="6"/>
        <end position="219"/>
    </location>
</feature>
<keyword evidence="11" id="KW-1185">Reference proteome</keyword>
<proteinExistence type="inferred from homology"/>
<dbReference type="OrthoDB" id="9807434at2"/>
<keyword evidence="8" id="KW-0963">Cytoplasm</keyword>
<name>A0A292YLB1_9BACL</name>
<keyword evidence="4 8" id="KW-0418">Kinase</keyword>
<dbReference type="Gene3D" id="3.40.50.300">
    <property type="entry name" value="P-loop containing nucleotide triphosphate hydrolases"/>
    <property type="match status" value="1"/>
</dbReference>
<comment type="caution">
    <text evidence="10">The sequence shown here is derived from an EMBL/GenBank/DDBJ whole genome shotgun (WGS) entry which is preliminary data.</text>
</comment>
<dbReference type="SUPFAM" id="SSF52540">
    <property type="entry name" value="P-loop containing nucleoside triphosphate hydrolases"/>
    <property type="match status" value="1"/>
</dbReference>
<dbReference type="EMBL" id="BDUF01000029">
    <property type="protein sequence ID" value="GAX89701.1"/>
    <property type="molecule type" value="Genomic_DNA"/>
</dbReference>
<organism evidence="10 11">
    <name type="scientific">Effusibacillus lacus</name>
    <dbReference type="NCBI Taxonomy" id="1348429"/>
    <lineage>
        <taxon>Bacteria</taxon>
        <taxon>Bacillati</taxon>
        <taxon>Bacillota</taxon>
        <taxon>Bacilli</taxon>
        <taxon>Bacillales</taxon>
        <taxon>Alicyclobacillaceae</taxon>
        <taxon>Effusibacillus</taxon>
    </lineage>
</organism>
<dbReference type="PANTHER" id="PTHR21299">
    <property type="entry name" value="CYTIDYLATE KINASE/PANTOATE-BETA-ALANINE LIGASE"/>
    <property type="match status" value="1"/>
</dbReference>
<dbReference type="GO" id="GO:0005524">
    <property type="term" value="F:ATP binding"/>
    <property type="evidence" value="ECO:0007669"/>
    <property type="project" value="UniProtKB-UniRule"/>
</dbReference>
<dbReference type="InterPro" id="IPR003136">
    <property type="entry name" value="Cytidylate_kin"/>
</dbReference>
<evidence type="ECO:0000256" key="6">
    <source>
        <dbReference type="ARBA" id="ARBA00047615"/>
    </source>
</evidence>
<comment type="similarity">
    <text evidence="1 8">Belongs to the cytidylate kinase family. Type 1 subfamily.</text>
</comment>
<dbReference type="InterPro" id="IPR027417">
    <property type="entry name" value="P-loop_NTPase"/>
</dbReference>
<keyword evidence="5 8" id="KW-0067">ATP-binding</keyword>
<comment type="catalytic activity">
    <reaction evidence="6 8">
        <text>dCMP + ATP = dCDP + ADP</text>
        <dbReference type="Rhea" id="RHEA:25094"/>
        <dbReference type="ChEBI" id="CHEBI:30616"/>
        <dbReference type="ChEBI" id="CHEBI:57566"/>
        <dbReference type="ChEBI" id="CHEBI:58593"/>
        <dbReference type="ChEBI" id="CHEBI:456216"/>
        <dbReference type="EC" id="2.7.4.25"/>
    </reaction>
</comment>
<dbReference type="InterPro" id="IPR011994">
    <property type="entry name" value="Cytidylate_kinase_dom"/>
</dbReference>
<dbReference type="Pfam" id="PF02224">
    <property type="entry name" value="Cytidylate_kin"/>
    <property type="match status" value="1"/>
</dbReference>
<sequence>MTHLRVAIDGPAGAGKSTVAKKVAEKLGLIYIDTGAMYRAVTWKAIKSGIPPTDEKKITQLASSIHISFQSSDNQQKVYADGVDVTEQIRSAEVTGNVSKISAIPGVRARLVELQREMAQTRGVVMDGRDIGTFVLPDAEVKIFLTASLEERARRRTEELSNKGIQADPVEILKSIARRDEMDSTRDLAPLKKADDARIIDTTGLSIPEVVDRIVTICHDYIGTNRRGEEYNGV</sequence>
<dbReference type="GO" id="GO:0006220">
    <property type="term" value="P:pyrimidine nucleotide metabolic process"/>
    <property type="evidence" value="ECO:0007669"/>
    <property type="project" value="UniProtKB-UniRule"/>
</dbReference>
<evidence type="ECO:0000256" key="1">
    <source>
        <dbReference type="ARBA" id="ARBA00009427"/>
    </source>
</evidence>
<dbReference type="GO" id="GO:0036430">
    <property type="term" value="F:CMP kinase activity"/>
    <property type="evidence" value="ECO:0007669"/>
    <property type="project" value="RHEA"/>
</dbReference>
<evidence type="ECO:0000259" key="9">
    <source>
        <dbReference type="Pfam" id="PF02224"/>
    </source>
</evidence>
<evidence type="ECO:0000313" key="10">
    <source>
        <dbReference type="EMBL" id="GAX89701.1"/>
    </source>
</evidence>
<evidence type="ECO:0000256" key="8">
    <source>
        <dbReference type="HAMAP-Rule" id="MF_00238"/>
    </source>
</evidence>
<dbReference type="EC" id="2.7.4.25" evidence="8"/>
<keyword evidence="3 8" id="KW-0547">Nucleotide-binding</keyword>
<dbReference type="GO" id="GO:0005829">
    <property type="term" value="C:cytosol"/>
    <property type="evidence" value="ECO:0007669"/>
    <property type="project" value="TreeGrafter"/>
</dbReference>